<organism evidence="5 6">
    <name type="scientific">Anaeromicrobium sediminis</name>
    <dbReference type="NCBI Taxonomy" id="1478221"/>
    <lineage>
        <taxon>Bacteria</taxon>
        <taxon>Bacillati</taxon>
        <taxon>Bacillota</taxon>
        <taxon>Clostridia</taxon>
        <taxon>Peptostreptococcales</taxon>
        <taxon>Thermotaleaceae</taxon>
        <taxon>Anaeromicrobium</taxon>
    </lineage>
</organism>
<keyword evidence="6" id="KW-1185">Reference proteome</keyword>
<dbReference type="AlphaFoldDB" id="A0A267MHB9"/>
<dbReference type="InterPro" id="IPR028098">
    <property type="entry name" value="Glyco_trans_4-like_N"/>
</dbReference>
<protein>
    <recommendedName>
        <fullName evidence="7">Glycosyltransferase WbuB</fullName>
    </recommendedName>
</protein>
<dbReference type="GO" id="GO:0016758">
    <property type="term" value="F:hexosyltransferase activity"/>
    <property type="evidence" value="ECO:0007669"/>
    <property type="project" value="TreeGrafter"/>
</dbReference>
<keyword evidence="2" id="KW-0472">Membrane</keyword>
<dbReference type="InterPro" id="IPR001296">
    <property type="entry name" value="Glyco_trans_1"/>
</dbReference>
<keyword evidence="1" id="KW-0175">Coiled coil</keyword>
<dbReference type="SUPFAM" id="SSF53756">
    <property type="entry name" value="UDP-Glycosyltransferase/glycogen phosphorylase"/>
    <property type="match status" value="1"/>
</dbReference>
<evidence type="ECO:0008006" key="7">
    <source>
        <dbReference type="Google" id="ProtNLM"/>
    </source>
</evidence>
<feature type="transmembrane region" description="Helical" evidence="2">
    <location>
        <begin position="110"/>
        <end position="128"/>
    </location>
</feature>
<dbReference type="Pfam" id="PF13439">
    <property type="entry name" value="Glyco_transf_4"/>
    <property type="match status" value="1"/>
</dbReference>
<keyword evidence="2" id="KW-0812">Transmembrane</keyword>
<evidence type="ECO:0000256" key="2">
    <source>
        <dbReference type="SAM" id="Phobius"/>
    </source>
</evidence>
<sequence>MNILYVSQFFYPEITAGAFRVYETCKLWSENNNVTVVTTYPNYPKGKIYKGYKNHLFSKEEVDGVNVYRIKSIIRANTNKINRIILYLSFLISAFLNTFIGNIQMKDYDVVVGTSGPVFAPLFAYYMAKKNKIPFVLELRDITFIQMLGTFSSKNSMYFKMIKALEMYLCKRADHIVVTTKSFKEILIEEGMDENEIDVVENGILINNINHEERSKDNILKFCYAGTVGISQDIKGMIDFFEEMKIENKEVYIIGHGAEWESIENYIKDKEISYIKLLGSMDKSKVEEYYQICDMGIVKLKDSNEFANFIPSKLFHIMANKRPVLYLGPKGEVTDMIQNNDLGLHFKNGLELEKYIKKFESIEELKNSLEQMGNNAREYTIENYDREELTAQYMNTLKKVVTRKAEDKGEYSKASI</sequence>
<dbReference type="EMBL" id="NIBG01000017">
    <property type="protein sequence ID" value="PAB58275.1"/>
    <property type="molecule type" value="Genomic_DNA"/>
</dbReference>
<dbReference type="Gene3D" id="3.40.50.2000">
    <property type="entry name" value="Glycogen Phosphorylase B"/>
    <property type="match status" value="2"/>
</dbReference>
<dbReference type="Proteomes" id="UP000216024">
    <property type="component" value="Unassembled WGS sequence"/>
</dbReference>
<proteinExistence type="predicted"/>
<dbReference type="PANTHER" id="PTHR45947:SF3">
    <property type="entry name" value="SULFOQUINOVOSYL TRANSFERASE SQD2"/>
    <property type="match status" value="1"/>
</dbReference>
<evidence type="ECO:0000259" key="3">
    <source>
        <dbReference type="Pfam" id="PF00534"/>
    </source>
</evidence>
<gene>
    <name evidence="5" type="ORF">CCE28_15885</name>
</gene>
<feature type="domain" description="Glycosyltransferase subfamily 4-like N-terminal" evidence="4">
    <location>
        <begin position="32"/>
        <end position="204"/>
    </location>
</feature>
<comment type="caution">
    <text evidence="5">The sequence shown here is derived from an EMBL/GenBank/DDBJ whole genome shotgun (WGS) entry which is preliminary data.</text>
</comment>
<evidence type="ECO:0000313" key="5">
    <source>
        <dbReference type="EMBL" id="PAB58275.1"/>
    </source>
</evidence>
<feature type="domain" description="Glycosyl transferase family 1" evidence="3">
    <location>
        <begin position="213"/>
        <end position="378"/>
    </location>
</feature>
<keyword evidence="2" id="KW-1133">Transmembrane helix</keyword>
<reference evidence="5 6" key="1">
    <citation type="submission" date="2017-06" db="EMBL/GenBank/DDBJ databases">
        <title>Draft genome sequence of anaerobic fermentative bacterium Anaeromicrobium sediminis DY2726D isolated from West Pacific Ocean sediments.</title>
        <authorList>
            <person name="Zeng X."/>
        </authorList>
    </citation>
    <scope>NUCLEOTIDE SEQUENCE [LARGE SCALE GENOMIC DNA]</scope>
    <source>
        <strain evidence="5 6">DY2726D</strain>
    </source>
</reference>
<dbReference type="RefSeq" id="WP_095134719.1">
    <property type="nucleotide sequence ID" value="NZ_NIBG01000017.1"/>
</dbReference>
<accession>A0A267MHB9</accession>
<dbReference type="PANTHER" id="PTHR45947">
    <property type="entry name" value="SULFOQUINOVOSYL TRANSFERASE SQD2"/>
    <property type="match status" value="1"/>
</dbReference>
<feature type="transmembrane region" description="Helical" evidence="2">
    <location>
        <begin position="84"/>
        <end position="104"/>
    </location>
</feature>
<evidence type="ECO:0000259" key="4">
    <source>
        <dbReference type="Pfam" id="PF13439"/>
    </source>
</evidence>
<name>A0A267MHB9_9FIRM</name>
<dbReference type="Pfam" id="PF00534">
    <property type="entry name" value="Glycos_transf_1"/>
    <property type="match status" value="1"/>
</dbReference>
<evidence type="ECO:0000313" key="6">
    <source>
        <dbReference type="Proteomes" id="UP000216024"/>
    </source>
</evidence>
<feature type="coiled-coil region" evidence="1">
    <location>
        <begin position="352"/>
        <end position="382"/>
    </location>
</feature>
<dbReference type="OrthoDB" id="9811902at2"/>
<dbReference type="InterPro" id="IPR050194">
    <property type="entry name" value="Glycosyltransferase_grp1"/>
</dbReference>
<evidence type="ECO:0000256" key="1">
    <source>
        <dbReference type="SAM" id="Coils"/>
    </source>
</evidence>
<dbReference type="CDD" id="cd03794">
    <property type="entry name" value="GT4_WbuB-like"/>
    <property type="match status" value="1"/>
</dbReference>